<dbReference type="InterPro" id="IPR014710">
    <property type="entry name" value="RmlC-like_jellyroll"/>
</dbReference>
<comment type="caution">
    <text evidence="1">The sequence shown here is derived from an EMBL/GenBank/DDBJ whole genome shotgun (WGS) entry which is preliminary data.</text>
</comment>
<name>X1TZV2_9ZZZZ</name>
<gene>
    <name evidence="1" type="ORF">S12H4_12622</name>
</gene>
<reference evidence="1" key="1">
    <citation type="journal article" date="2014" name="Front. Microbiol.">
        <title>High frequency of phylogenetically diverse reductive dehalogenase-homologous genes in deep subseafloor sedimentary metagenomes.</title>
        <authorList>
            <person name="Kawai M."/>
            <person name="Futagami T."/>
            <person name="Toyoda A."/>
            <person name="Takaki Y."/>
            <person name="Nishi S."/>
            <person name="Hori S."/>
            <person name="Arai W."/>
            <person name="Tsubouchi T."/>
            <person name="Morono Y."/>
            <person name="Uchiyama I."/>
            <person name="Ito T."/>
            <person name="Fujiyama A."/>
            <person name="Inagaki F."/>
            <person name="Takami H."/>
        </authorList>
    </citation>
    <scope>NUCLEOTIDE SEQUENCE</scope>
    <source>
        <strain evidence="1">Expedition CK06-06</strain>
    </source>
</reference>
<dbReference type="AlphaFoldDB" id="X1TZV2"/>
<dbReference type="EMBL" id="BARW01006034">
    <property type="protein sequence ID" value="GAI85564.1"/>
    <property type="molecule type" value="Genomic_DNA"/>
</dbReference>
<proteinExistence type="predicted"/>
<dbReference type="SUPFAM" id="SSF51182">
    <property type="entry name" value="RmlC-like cupins"/>
    <property type="match status" value="1"/>
</dbReference>
<protein>
    <recommendedName>
        <fullName evidence="2">Cupin 2 conserved barrel domain-containing protein</fullName>
    </recommendedName>
</protein>
<dbReference type="InterPro" id="IPR011051">
    <property type="entry name" value="RmlC_Cupin_sf"/>
</dbReference>
<dbReference type="Gene3D" id="2.60.120.10">
    <property type="entry name" value="Jelly Rolls"/>
    <property type="match status" value="1"/>
</dbReference>
<evidence type="ECO:0008006" key="2">
    <source>
        <dbReference type="Google" id="ProtNLM"/>
    </source>
</evidence>
<feature type="non-terminal residue" evidence="1">
    <location>
        <position position="1"/>
    </location>
</feature>
<accession>X1TZV2</accession>
<evidence type="ECO:0000313" key="1">
    <source>
        <dbReference type="EMBL" id="GAI85564.1"/>
    </source>
</evidence>
<organism evidence="1">
    <name type="scientific">marine sediment metagenome</name>
    <dbReference type="NCBI Taxonomy" id="412755"/>
    <lineage>
        <taxon>unclassified sequences</taxon>
        <taxon>metagenomes</taxon>
        <taxon>ecological metagenomes</taxon>
    </lineage>
</organism>
<sequence length="106" mass="11933">VVDLKAMESYLYEEREKNIVYNVEEFKVRIIKLPAGGKMPNCEMPSYVIFYVIKGSVDVTVNQEKVTIKEGQCLISEPATLSMRSINGARIMGIQITVRNGDRDGC</sequence>